<proteinExistence type="predicted"/>
<dbReference type="Gene3D" id="1.10.760.10">
    <property type="entry name" value="Cytochrome c-like domain"/>
    <property type="match status" value="1"/>
</dbReference>
<gene>
    <name evidence="6" type="ORF">mvi_22510</name>
</gene>
<dbReference type="AlphaFoldDB" id="A0A8H8WT25"/>
<organism evidence="6 7">
    <name type="scientific">Methylobacterium indicum</name>
    <dbReference type="NCBI Taxonomy" id="1775910"/>
    <lineage>
        <taxon>Bacteria</taxon>
        <taxon>Pseudomonadati</taxon>
        <taxon>Pseudomonadota</taxon>
        <taxon>Alphaproteobacteria</taxon>
        <taxon>Hyphomicrobiales</taxon>
        <taxon>Methylobacteriaceae</taxon>
        <taxon>Methylobacterium</taxon>
    </lineage>
</organism>
<dbReference type="PROSITE" id="PS51257">
    <property type="entry name" value="PROKAR_LIPOPROTEIN"/>
    <property type="match status" value="1"/>
</dbReference>
<keyword evidence="2 4" id="KW-0479">Metal-binding</keyword>
<evidence type="ECO:0000313" key="7">
    <source>
        <dbReference type="Proteomes" id="UP000663508"/>
    </source>
</evidence>
<dbReference type="Proteomes" id="UP000663508">
    <property type="component" value="Chromosome"/>
</dbReference>
<dbReference type="InterPro" id="IPR036909">
    <property type="entry name" value="Cyt_c-like_dom_sf"/>
</dbReference>
<dbReference type="PROSITE" id="PS51007">
    <property type="entry name" value="CYTC"/>
    <property type="match status" value="1"/>
</dbReference>
<dbReference type="GO" id="GO:0020037">
    <property type="term" value="F:heme binding"/>
    <property type="evidence" value="ECO:0007669"/>
    <property type="project" value="InterPro"/>
</dbReference>
<evidence type="ECO:0000256" key="4">
    <source>
        <dbReference type="PROSITE-ProRule" id="PRU00433"/>
    </source>
</evidence>
<dbReference type="KEGG" id="mind:mvi_22510"/>
<reference evidence="6" key="1">
    <citation type="submission" date="2020-11" db="EMBL/GenBank/DDBJ databases">
        <title>Complete genome sequence of a novel pathogenic Methylobacterium strain isolated from rice in Vietnam.</title>
        <authorList>
            <person name="Lai K."/>
            <person name="Okazaki S."/>
            <person name="Higashi K."/>
            <person name="Mori H."/>
            <person name="Toyoda A."/>
            <person name="Kurokawa K."/>
        </authorList>
    </citation>
    <scope>NUCLEOTIDE SEQUENCE</scope>
    <source>
        <strain evidence="6">VL1</strain>
    </source>
</reference>
<dbReference type="RefSeq" id="WP_244748948.1">
    <property type="nucleotide sequence ID" value="NZ_AP024145.1"/>
</dbReference>
<keyword evidence="3 4" id="KW-0408">Iron</keyword>
<dbReference type="EMBL" id="AP024145">
    <property type="protein sequence ID" value="BCM83790.1"/>
    <property type="molecule type" value="Genomic_DNA"/>
</dbReference>
<evidence type="ECO:0000256" key="2">
    <source>
        <dbReference type="ARBA" id="ARBA00022723"/>
    </source>
</evidence>
<keyword evidence="1 4" id="KW-0349">Heme</keyword>
<evidence type="ECO:0000313" key="6">
    <source>
        <dbReference type="EMBL" id="BCM83790.1"/>
    </source>
</evidence>
<accession>A0A8H8WT25</accession>
<dbReference type="InterPro" id="IPR009056">
    <property type="entry name" value="Cyt_c-like_dom"/>
</dbReference>
<protein>
    <recommendedName>
        <fullName evidence="5">Cytochrome c domain-containing protein</fullName>
    </recommendedName>
</protein>
<sequence>MTGRLLPSILLPSLLLLTACDDLSMTQQKRYDVYRRADLWADGAEARTPPEGTVQQGALADDAALDDPPAVDAALLQRGRERYEAICTPCHGLTGHGDGMIVARGFPNPPSYHEDRLRAAPARYFVDVITNGYGVMYRYANRVAPRDRWAIAAYIRALQLSQGARVAEVPGLADAIPAEANPGARP</sequence>
<dbReference type="GO" id="GO:0009055">
    <property type="term" value="F:electron transfer activity"/>
    <property type="evidence" value="ECO:0007669"/>
    <property type="project" value="InterPro"/>
</dbReference>
<dbReference type="SUPFAM" id="SSF46626">
    <property type="entry name" value="Cytochrome c"/>
    <property type="match status" value="1"/>
</dbReference>
<feature type="domain" description="Cytochrome c" evidence="5">
    <location>
        <begin position="74"/>
        <end position="159"/>
    </location>
</feature>
<dbReference type="Pfam" id="PF13442">
    <property type="entry name" value="Cytochrome_CBB3"/>
    <property type="match status" value="1"/>
</dbReference>
<name>A0A8H8WT25_9HYPH</name>
<dbReference type="GO" id="GO:0046872">
    <property type="term" value="F:metal ion binding"/>
    <property type="evidence" value="ECO:0007669"/>
    <property type="project" value="UniProtKB-KW"/>
</dbReference>
<dbReference type="PANTHER" id="PTHR40394:SF2">
    <property type="entry name" value="QUINOL:CYTOCHROME C OXIDOREDUCTASE MEMBRANE PROTEIN"/>
    <property type="match status" value="1"/>
</dbReference>
<evidence type="ECO:0000256" key="3">
    <source>
        <dbReference type="ARBA" id="ARBA00023004"/>
    </source>
</evidence>
<dbReference type="PANTHER" id="PTHR40394">
    <property type="entry name" value="LIPOPROTEIN-RELATED"/>
    <property type="match status" value="1"/>
</dbReference>
<evidence type="ECO:0000259" key="5">
    <source>
        <dbReference type="PROSITE" id="PS51007"/>
    </source>
</evidence>
<evidence type="ECO:0000256" key="1">
    <source>
        <dbReference type="ARBA" id="ARBA00022617"/>
    </source>
</evidence>